<protein>
    <recommendedName>
        <fullName evidence="12">DNA mismatch repair proteins mutS family domain-containing protein</fullName>
    </recommendedName>
</protein>
<dbReference type="CDD" id="cd00085">
    <property type="entry name" value="HNHc"/>
    <property type="match status" value="1"/>
</dbReference>
<dbReference type="GO" id="GO:0004519">
    <property type="term" value="F:endonuclease activity"/>
    <property type="evidence" value="ECO:0007669"/>
    <property type="project" value="InterPro"/>
</dbReference>
<dbReference type="GO" id="GO:0043504">
    <property type="term" value="P:mitochondrial DNA repair"/>
    <property type="evidence" value="ECO:0007669"/>
    <property type="project" value="TreeGrafter"/>
</dbReference>
<dbReference type="SMART" id="SM00507">
    <property type="entry name" value="HNHc"/>
    <property type="match status" value="1"/>
</dbReference>
<keyword evidence="4" id="KW-0067">ATP-binding</keyword>
<keyword evidence="2" id="KW-0547">Nucleotide-binding</keyword>
<dbReference type="InterPro" id="IPR036187">
    <property type="entry name" value="DNA_mismatch_repair_MutS_sf"/>
</dbReference>
<dbReference type="InterPro" id="IPR027417">
    <property type="entry name" value="P-loop_NTPase"/>
</dbReference>
<evidence type="ECO:0000256" key="7">
    <source>
        <dbReference type="SAM" id="MobiDB-lite"/>
    </source>
</evidence>
<dbReference type="SUPFAM" id="SSF53150">
    <property type="entry name" value="DNA repair protein MutS, domain II"/>
    <property type="match status" value="1"/>
</dbReference>
<dbReference type="InterPro" id="IPR000432">
    <property type="entry name" value="DNA_mismatch_repair_MutS_C"/>
</dbReference>
<comment type="similarity">
    <text evidence="1">Belongs to the DNA mismatch repair MutS family.</text>
</comment>
<accession>A0A6C0L832</accession>
<dbReference type="PANTHER" id="PTHR11361:SF34">
    <property type="entry name" value="DNA MISMATCH REPAIR PROTEIN MSH1, MITOCHONDRIAL"/>
    <property type="match status" value="1"/>
</dbReference>
<dbReference type="GO" id="GO:0005739">
    <property type="term" value="C:mitochondrion"/>
    <property type="evidence" value="ECO:0007669"/>
    <property type="project" value="TreeGrafter"/>
</dbReference>
<keyword evidence="6" id="KW-0234">DNA repair</keyword>
<dbReference type="InterPro" id="IPR017261">
    <property type="entry name" value="DNA_mismatch_repair_MutS/MSH"/>
</dbReference>
<feature type="domain" description="DNA mismatch repair proteins mutS family" evidence="10">
    <location>
        <begin position="655"/>
        <end position="844"/>
    </location>
</feature>
<evidence type="ECO:0000256" key="5">
    <source>
        <dbReference type="ARBA" id="ARBA00023125"/>
    </source>
</evidence>
<proteinExistence type="inferred from homology"/>
<dbReference type="SMART" id="SM00534">
    <property type="entry name" value="MUTSac"/>
    <property type="match status" value="1"/>
</dbReference>
<sequence length="989" mass="109639">MVSMISLYQTFYKEYSAKYGPKTCILLMVGKFYELYDFVDANGETTTSIRSAVERMNIALKEESNKGPSGETLLKAGIPEQTLHKFSQVLSQEGWTIVVVDQVKDASENVIDRKVSRIISPGTHTEIGGRGRTTVAGMYCDWSCSQGREGSQGTYGMSVFDLSTGDIFSLETKSIGEIVHMVQVYNVKEIVYKGPDDPSVRALPATVHLSKPLEQAFSSPLFREEFFQSMFRKSLLPICQALSLPFPRRPVLEKGLCTLLQFVREHFPASVATASAQGEAQGQVQILRHLLHTPSNYLQVNNNVLEQVNYINKDGQSVLTLLEKTRSAIGSRALRERMLRPITDDTELERRWSDIEWATRMRTDPATDTKITIDRDLKGLYDLPRIHTRISAGTPAAADILQVFQSYTHVECLLDTLEETPLACPPELAAKIRDYRQLFTNTFDERKAMARDAGESIGFLTKEAGPETSLLERKELEITSSWLATWNTFCKGVCVSAEECAFQKKGDGDIQFECPRSIAKMVVPSASSTVCPIKGLSCELKKSGPLVVSCPQLSSCIAKLHDVHRSIEVSLRKELYTACDLLWSSLETIQQDWMEWLGYVDCTVTLAAVAIEHTWVRPTISTRLDIKGLRHPLIETAKTRIAYVKHDVALSSAGTKGWLLYGVNASGKSSLMKAVGIAVLLAQAGSFVPADSMSLQPYRSVYSRIWSHDNLWAGLSSFAVEVGELRDILEGASDRSLVLGDEVCSGTESVSATSLVATTLEHLDAKGSHFIFATHLHDLLKVDGFLPRPGISVFHLRVIRTLEGKLIYDRTLQSGSGSSTYGLEVARAMGLPYAFMERACEIRKMIGGEGLQMQQSAWNSDIFKKSCELCHTTIAKNLDVHHIEHRVNGGDNSPRNLIVVCNSCHHKHHAGELEIPPLQQTSEGPERISLASKGSERQSQGSRTVEEMEAIQSALHVYKGRPPERISAALQLDGVSITIAELKRFIRKT</sequence>
<feature type="region of interest" description="Disordered" evidence="7">
    <location>
        <begin position="919"/>
        <end position="943"/>
    </location>
</feature>
<dbReference type="Pfam" id="PF05192">
    <property type="entry name" value="MutS_III"/>
    <property type="match status" value="1"/>
</dbReference>
<dbReference type="Pfam" id="PF01624">
    <property type="entry name" value="MutS_I"/>
    <property type="match status" value="1"/>
</dbReference>
<dbReference type="SUPFAM" id="SSF55271">
    <property type="entry name" value="DNA repair protein MutS, domain I"/>
    <property type="match status" value="1"/>
</dbReference>
<dbReference type="Gene3D" id="3.40.1170.10">
    <property type="entry name" value="DNA repair protein MutS, domain I"/>
    <property type="match status" value="1"/>
</dbReference>
<keyword evidence="5" id="KW-0238">DNA-binding</keyword>
<organism evidence="11">
    <name type="scientific">viral metagenome</name>
    <dbReference type="NCBI Taxonomy" id="1070528"/>
    <lineage>
        <taxon>unclassified sequences</taxon>
        <taxon>metagenomes</taxon>
        <taxon>organismal metagenomes</taxon>
    </lineage>
</organism>
<evidence type="ECO:0000256" key="1">
    <source>
        <dbReference type="ARBA" id="ARBA00006271"/>
    </source>
</evidence>
<dbReference type="GO" id="GO:0006298">
    <property type="term" value="P:mismatch repair"/>
    <property type="evidence" value="ECO:0007669"/>
    <property type="project" value="InterPro"/>
</dbReference>
<dbReference type="SUPFAM" id="SSF52540">
    <property type="entry name" value="P-loop containing nucleoside triphosphate hydrolases"/>
    <property type="match status" value="1"/>
</dbReference>
<evidence type="ECO:0000259" key="10">
    <source>
        <dbReference type="SMART" id="SM00534"/>
    </source>
</evidence>
<evidence type="ECO:0000256" key="6">
    <source>
        <dbReference type="ARBA" id="ARBA00023204"/>
    </source>
</evidence>
<dbReference type="Gene3D" id="3.40.50.300">
    <property type="entry name" value="P-loop containing nucleotide triphosphate hydrolases"/>
    <property type="match status" value="1"/>
</dbReference>
<keyword evidence="3" id="KW-0227">DNA damage</keyword>
<evidence type="ECO:0000259" key="9">
    <source>
        <dbReference type="SMART" id="SM00533"/>
    </source>
</evidence>
<dbReference type="Pfam" id="PF01844">
    <property type="entry name" value="HNH"/>
    <property type="match status" value="1"/>
</dbReference>
<dbReference type="InterPro" id="IPR002711">
    <property type="entry name" value="HNH"/>
</dbReference>
<dbReference type="InterPro" id="IPR016151">
    <property type="entry name" value="DNA_mismatch_repair_MutS_N"/>
</dbReference>
<evidence type="ECO:0000259" key="8">
    <source>
        <dbReference type="SMART" id="SM00507"/>
    </source>
</evidence>
<feature type="domain" description="DNA mismatch repair protein MutS core" evidence="9">
    <location>
        <begin position="313"/>
        <end position="637"/>
    </location>
</feature>
<dbReference type="Gene3D" id="1.10.1420.10">
    <property type="match status" value="1"/>
</dbReference>
<evidence type="ECO:0000256" key="4">
    <source>
        <dbReference type="ARBA" id="ARBA00022840"/>
    </source>
</evidence>
<dbReference type="InterPro" id="IPR036678">
    <property type="entry name" value="MutS_con_dom_sf"/>
</dbReference>
<dbReference type="GO" id="GO:0030983">
    <property type="term" value="F:mismatched DNA binding"/>
    <property type="evidence" value="ECO:0007669"/>
    <property type="project" value="InterPro"/>
</dbReference>
<evidence type="ECO:0000256" key="2">
    <source>
        <dbReference type="ARBA" id="ARBA00022741"/>
    </source>
</evidence>
<dbReference type="EMBL" id="MN740438">
    <property type="protein sequence ID" value="QHU26295.1"/>
    <property type="molecule type" value="Genomic_DNA"/>
</dbReference>
<dbReference type="InterPro" id="IPR007696">
    <property type="entry name" value="DNA_mismatch_repair_MutS_core"/>
</dbReference>
<dbReference type="PIRSF" id="PIRSF037677">
    <property type="entry name" value="DNA_mis_repair_Msh6"/>
    <property type="match status" value="1"/>
</dbReference>
<dbReference type="GO" id="GO:0140664">
    <property type="term" value="F:ATP-dependent DNA damage sensor activity"/>
    <property type="evidence" value="ECO:0007669"/>
    <property type="project" value="InterPro"/>
</dbReference>
<name>A0A6C0L832_9ZZZZ</name>
<evidence type="ECO:0008006" key="12">
    <source>
        <dbReference type="Google" id="ProtNLM"/>
    </source>
</evidence>
<dbReference type="GO" id="GO:0008270">
    <property type="term" value="F:zinc ion binding"/>
    <property type="evidence" value="ECO:0007669"/>
    <property type="project" value="InterPro"/>
</dbReference>
<dbReference type="InterPro" id="IPR045076">
    <property type="entry name" value="MutS"/>
</dbReference>
<feature type="domain" description="HNH nuclease" evidence="8">
    <location>
        <begin position="857"/>
        <end position="906"/>
    </location>
</feature>
<reference evidence="11" key="1">
    <citation type="journal article" date="2020" name="Nature">
        <title>Giant virus diversity and host interactions through global metagenomics.</title>
        <authorList>
            <person name="Schulz F."/>
            <person name="Roux S."/>
            <person name="Paez-Espino D."/>
            <person name="Jungbluth S."/>
            <person name="Walsh D.A."/>
            <person name="Denef V.J."/>
            <person name="McMahon K.D."/>
            <person name="Konstantinidis K.T."/>
            <person name="Eloe-Fadrosh E.A."/>
            <person name="Kyrpides N.C."/>
            <person name="Woyke T."/>
        </authorList>
    </citation>
    <scope>NUCLEOTIDE SEQUENCE</scope>
    <source>
        <strain evidence="11">GVMAG-M-3300027759-16</strain>
    </source>
</reference>
<evidence type="ECO:0000256" key="3">
    <source>
        <dbReference type="ARBA" id="ARBA00022763"/>
    </source>
</evidence>
<dbReference type="Gene3D" id="1.10.30.50">
    <property type="match status" value="1"/>
</dbReference>
<dbReference type="GO" id="GO:0005524">
    <property type="term" value="F:ATP binding"/>
    <property type="evidence" value="ECO:0007669"/>
    <property type="project" value="UniProtKB-KW"/>
</dbReference>
<evidence type="ECO:0000313" key="11">
    <source>
        <dbReference type="EMBL" id="QHU26295.1"/>
    </source>
</evidence>
<dbReference type="SMART" id="SM00533">
    <property type="entry name" value="MUTSd"/>
    <property type="match status" value="1"/>
</dbReference>
<dbReference type="SUPFAM" id="SSF48334">
    <property type="entry name" value="DNA repair protein MutS, domain III"/>
    <property type="match status" value="1"/>
</dbReference>
<dbReference type="GO" id="GO:0005634">
    <property type="term" value="C:nucleus"/>
    <property type="evidence" value="ECO:0007669"/>
    <property type="project" value="TreeGrafter"/>
</dbReference>
<dbReference type="InterPro" id="IPR007695">
    <property type="entry name" value="DNA_mismatch_repair_MutS-lik_N"/>
</dbReference>
<dbReference type="AlphaFoldDB" id="A0A6C0L832"/>
<dbReference type="Pfam" id="PF00488">
    <property type="entry name" value="MutS_V"/>
    <property type="match status" value="1"/>
</dbReference>
<dbReference type="InterPro" id="IPR003615">
    <property type="entry name" value="HNH_nuc"/>
</dbReference>
<dbReference type="PANTHER" id="PTHR11361">
    <property type="entry name" value="DNA MISMATCH REPAIR PROTEIN MUTS FAMILY MEMBER"/>
    <property type="match status" value="1"/>
</dbReference>